<dbReference type="SMART" id="SM00333">
    <property type="entry name" value="TUDOR"/>
    <property type="match status" value="3"/>
</dbReference>
<feature type="domain" description="C3H1-type" evidence="7">
    <location>
        <begin position="1548"/>
        <end position="1575"/>
    </location>
</feature>
<protein>
    <submittedName>
        <fullName evidence="9">Uncharacterized protein</fullName>
    </submittedName>
</protein>
<dbReference type="PANTHER" id="PTHR22948:SF29">
    <property type="entry name" value="FI02030P-RELATED"/>
    <property type="match status" value="1"/>
</dbReference>
<dbReference type="Proteomes" id="UP001186944">
    <property type="component" value="Unassembled WGS sequence"/>
</dbReference>
<keyword evidence="3 4" id="KW-0862">Zinc</keyword>
<feature type="region of interest" description="Disordered" evidence="6">
    <location>
        <begin position="463"/>
        <end position="509"/>
    </location>
</feature>
<dbReference type="InterPro" id="IPR050621">
    <property type="entry name" value="Tudor_domain_containing"/>
</dbReference>
<evidence type="ECO:0000259" key="7">
    <source>
        <dbReference type="PROSITE" id="PS50103"/>
    </source>
</evidence>
<feature type="compositionally biased region" description="Basic and acidic residues" evidence="6">
    <location>
        <begin position="732"/>
        <end position="754"/>
    </location>
</feature>
<reference evidence="9" key="1">
    <citation type="submission" date="2019-08" db="EMBL/GenBank/DDBJ databases">
        <title>The improved chromosome-level genome for the pearl oyster Pinctada fucata martensii using PacBio sequencing and Hi-C.</title>
        <authorList>
            <person name="Zheng Z."/>
        </authorList>
    </citation>
    <scope>NUCLEOTIDE SEQUENCE</scope>
    <source>
        <strain evidence="9">ZZ-2019</strain>
        <tissue evidence="9">Adductor muscle</tissue>
    </source>
</reference>
<evidence type="ECO:0000256" key="3">
    <source>
        <dbReference type="ARBA" id="ARBA00022833"/>
    </source>
</evidence>
<feature type="region of interest" description="Disordered" evidence="6">
    <location>
        <begin position="1806"/>
        <end position="1840"/>
    </location>
</feature>
<keyword evidence="2 4" id="KW-0863">Zinc-finger</keyword>
<evidence type="ECO:0000259" key="8">
    <source>
        <dbReference type="PROSITE" id="PS50304"/>
    </source>
</evidence>
<evidence type="ECO:0000313" key="10">
    <source>
        <dbReference type="Proteomes" id="UP001186944"/>
    </source>
</evidence>
<name>A0AA89CC72_PINIB</name>
<evidence type="ECO:0000256" key="6">
    <source>
        <dbReference type="SAM" id="MobiDB-lite"/>
    </source>
</evidence>
<dbReference type="InterPro" id="IPR002999">
    <property type="entry name" value="Tudor"/>
</dbReference>
<feature type="compositionally biased region" description="Basic and acidic residues" evidence="6">
    <location>
        <begin position="604"/>
        <end position="619"/>
    </location>
</feature>
<dbReference type="EMBL" id="VSWD01000004">
    <property type="protein sequence ID" value="KAK3105054.1"/>
    <property type="molecule type" value="Genomic_DNA"/>
</dbReference>
<dbReference type="PROSITE" id="PS50103">
    <property type="entry name" value="ZF_C3H1"/>
    <property type="match status" value="1"/>
</dbReference>
<sequence>MSSKLRKSVNEKVQEIKEQREVVVAILDQFISESLTVAERLSAVTDNSLFMQNYVDVMQDLNQCYSICVLLTAEVEERIESFYKAHHGQTLQCEAPLQGCTTALKVNLPSDNCESSSTKDAPSSKTAQSCSDKTPETGDVNKPCTGKTGEGNDVHKVIGISDINKSEYSYSKNVQAGFKDKEINIDAISIVSDTKDSDSGKTTLSLNERYGVTPLVDNAESSTIVADKCDNREGAEDEKSNVLLHLKDQTDIKQQALDSPSIDIVKNDGDFDRVTCLEMDYNINAAGSEKLEHHKKVVTNVSPLETEDKTDNVNVQGLTSEVDDEYRRKECNNFSTISTDNYHCAVGKPKLDIEVAQRFLSNIIRQAEKDRKSAEKRLESTASGVSENIGAKDIHVSVSPDFNIGPDINTSEEIYRESLTERRTDIPHQPTPEYTFRHIENVEKASQVHSNYSETHLQKNLDFAKSSSEEVSKGRNSSTQLQEVQGLATSTCTSEEASVRIPTLDEDRRQTDLSDACCVNVKGEITHVMDRSADSAYHTTEGQITDKSESLSATTNVNEEKSKNGDSQKGTVSEVKSGVVEVEQRSNHPHDGDTKKGTVSAVQHETDEKKQRSDDKSEVSARTNKSIKKEDVGKKTKPPVKEKPKTVVSGKLESSVSSKSGTKEKHGQSESKSGSSSASSNDCNGKVPDTCVSENTLISPLLGEQDNRTAGLKLESVEKSSKETKILPSASKNEENKDKSKELKISEKIEEQKSNKAKYQPNTKEKKDPKPVKDKESVEQAGKCDESVGDNIYGKGPVLEYVTLSPRRVITAIISEACSPWLFYIQEWSSKLTAMMEEVSKYVSTMMSLEAEIVATQHIKVPVEGMVCLAKYSKDGCYYRAKVTKVITKGSDMYVNVTFVDYGNKEKRKLSHLWELPTRFTELPAQAVPCCLAKVAPTNKYGLWTETDINTFSKITLGQTFNMHPVHVSTEPGMPSFVNLFFNIPQIQVVQGKQILVPGPNQVSVHSLLVSKVSYIISKRPIITSAFIFCWSARKAHTGAKPSQRSFPTGHQGKLVPGLNQVSVHSLLVSKGESKVVELSEQIEMVKESLGIKTTKTEHTVDGKSTKDKDDSRSQSRDRLEEKERKPSVSKEGSKQDCSASSVSRVPRPVGKKAQEKCMSKFDKSEKYVKDIKMPRSSTPIDMKRTLNDLDPSAKKSKHDVASKKKGESEVKVSQTVLNITEMKIQNNAKGRDDNLSLSSSESGSVHYPGDKDFHKPDKYEVPANTLEVMMSHVNSPTDFYVHPISKVWGETLSLMSTGLKKQIDHLSSKKLKKMSKSFTPSVGDLCCAQFMQDNHYYRALITNIEMASPSKDTTGQDVESEHVGKVHLFYIDFGDKEVVPRRKVFPIPDEYRDIPGLAIHCSLAYVQPEPLEGGQWTKDAVEKFSKITMVEKRLKMLIMLGDITYTIDNHPKDVIKMPPVQVVLVDYEARGSKSESKEMEEICVNLELIRLGVASLIKDVSQSQEDSPLTPERLKVWDPMREAFLDNRNSYTIDTDDPGMATTGYKQGLTNICKFYQEGTCWRGEICPYRHVIETPGAVTMDQDLVYGNFDELIQDDILPDPGTWVACEVATILSPNHFYIVLPWGKKPLEVLEKERENTTDAVLIFLINLLITYSDFYEGSKYDGRLLHYAPGEMVSAPFTGDSQWYRARVVDTSESNIQVFYVDFGNKEWVHEQSLRSLEPQFLHLPFQAIECFLADIIPLNGQEHFSADAKRLYREMVDGITLVAFIRARSLAGCLYIELYDTRGDSDVSVGQSLIKLGVAEEGKDPTPSSPSTAGQISCTSSRSSSRESLILIPG</sequence>
<feature type="region of interest" description="Disordered" evidence="6">
    <location>
        <begin position="1226"/>
        <end position="1257"/>
    </location>
</feature>
<evidence type="ECO:0000256" key="4">
    <source>
        <dbReference type="PROSITE-ProRule" id="PRU00723"/>
    </source>
</evidence>
<feature type="compositionally biased region" description="Basic and acidic residues" evidence="6">
    <location>
        <begin position="763"/>
        <end position="783"/>
    </location>
</feature>
<evidence type="ECO:0000256" key="1">
    <source>
        <dbReference type="ARBA" id="ARBA00022723"/>
    </source>
</evidence>
<keyword evidence="1 4" id="KW-0479">Metal-binding</keyword>
<feature type="region of interest" description="Disordered" evidence="6">
    <location>
        <begin position="534"/>
        <end position="783"/>
    </location>
</feature>
<proteinExistence type="predicted"/>
<feature type="compositionally biased region" description="Basic and acidic residues" evidence="6">
    <location>
        <begin position="582"/>
        <end position="596"/>
    </location>
</feature>
<keyword evidence="5" id="KW-0175">Coiled coil</keyword>
<feature type="coiled-coil region" evidence="5">
    <location>
        <begin position="357"/>
        <end position="384"/>
    </location>
</feature>
<gene>
    <name evidence="9" type="ORF">FSP39_016219</name>
</gene>
<dbReference type="InterPro" id="IPR036855">
    <property type="entry name" value="Znf_CCCH_sf"/>
</dbReference>
<dbReference type="SMART" id="SM00356">
    <property type="entry name" value="ZnF_C3H1"/>
    <property type="match status" value="1"/>
</dbReference>
<feature type="region of interest" description="Disordered" evidence="6">
    <location>
        <begin position="1175"/>
        <end position="1209"/>
    </location>
</feature>
<keyword evidence="10" id="KW-1185">Reference proteome</keyword>
<feature type="compositionally biased region" description="Polar residues" evidence="6">
    <location>
        <begin position="474"/>
        <end position="496"/>
    </location>
</feature>
<dbReference type="SUPFAM" id="SSF63748">
    <property type="entry name" value="Tudor/PWWP/MBT"/>
    <property type="match status" value="3"/>
</dbReference>
<evidence type="ECO:0000313" key="9">
    <source>
        <dbReference type="EMBL" id="KAK3105054.1"/>
    </source>
</evidence>
<feature type="compositionally biased region" description="Low complexity" evidence="6">
    <location>
        <begin position="569"/>
        <end position="581"/>
    </location>
</feature>
<dbReference type="SUPFAM" id="SSF90229">
    <property type="entry name" value="CCCH zinc finger"/>
    <property type="match status" value="1"/>
</dbReference>
<feature type="compositionally biased region" description="Basic and acidic residues" evidence="6">
    <location>
        <begin position="627"/>
        <end position="645"/>
    </location>
</feature>
<accession>A0AA89CC72</accession>
<dbReference type="Pfam" id="PF00567">
    <property type="entry name" value="TUDOR"/>
    <property type="match status" value="3"/>
</dbReference>
<feature type="zinc finger region" description="C3H1-type" evidence="4">
    <location>
        <begin position="1548"/>
        <end position="1575"/>
    </location>
</feature>
<evidence type="ECO:0000256" key="2">
    <source>
        <dbReference type="ARBA" id="ARBA00022771"/>
    </source>
</evidence>
<dbReference type="PANTHER" id="PTHR22948">
    <property type="entry name" value="TUDOR DOMAIN CONTAINING PROTEIN"/>
    <property type="match status" value="1"/>
</dbReference>
<comment type="caution">
    <text evidence="9">The sequence shown here is derived from an EMBL/GenBank/DDBJ whole genome shotgun (WGS) entry which is preliminary data.</text>
</comment>
<feature type="domain" description="Tudor" evidence="8">
    <location>
        <begin position="861"/>
        <end position="923"/>
    </location>
</feature>
<feature type="domain" description="Tudor" evidence="8">
    <location>
        <begin position="1671"/>
        <end position="1729"/>
    </location>
</feature>
<feature type="compositionally biased region" description="Basic and acidic residues" evidence="6">
    <location>
        <begin position="1182"/>
        <end position="1209"/>
    </location>
</feature>
<dbReference type="InterPro" id="IPR000571">
    <property type="entry name" value="Znf_CCCH"/>
</dbReference>
<feature type="compositionally biased region" description="Low complexity" evidence="6">
    <location>
        <begin position="1236"/>
        <end position="1245"/>
    </location>
</feature>
<evidence type="ECO:0000256" key="5">
    <source>
        <dbReference type="SAM" id="Coils"/>
    </source>
</evidence>
<feature type="compositionally biased region" description="Polar residues" evidence="6">
    <location>
        <begin position="1815"/>
        <end position="1825"/>
    </location>
</feature>
<feature type="compositionally biased region" description="Low complexity" evidence="6">
    <location>
        <begin position="670"/>
        <end position="680"/>
    </location>
</feature>
<feature type="domain" description="Tudor" evidence="8">
    <location>
        <begin position="1320"/>
        <end position="1395"/>
    </location>
</feature>
<feature type="region of interest" description="Disordered" evidence="6">
    <location>
        <begin position="1094"/>
        <end position="1159"/>
    </location>
</feature>
<feature type="compositionally biased region" description="Polar residues" evidence="6">
    <location>
        <begin position="111"/>
        <end position="132"/>
    </location>
</feature>
<dbReference type="Gene3D" id="2.30.30.140">
    <property type="match status" value="3"/>
</dbReference>
<dbReference type="InterPro" id="IPR035437">
    <property type="entry name" value="SNase_OB-fold_sf"/>
</dbReference>
<dbReference type="PROSITE" id="PS50304">
    <property type="entry name" value="TUDOR"/>
    <property type="match status" value="3"/>
</dbReference>
<dbReference type="GO" id="GO:0008270">
    <property type="term" value="F:zinc ion binding"/>
    <property type="evidence" value="ECO:0007669"/>
    <property type="project" value="UniProtKB-KW"/>
</dbReference>
<feature type="compositionally biased region" description="Low complexity" evidence="6">
    <location>
        <begin position="646"/>
        <end position="660"/>
    </location>
</feature>
<dbReference type="FunFam" id="2.30.30.140:FF:000018">
    <property type="entry name" value="Serine/threonine-protein kinase 31"/>
    <property type="match status" value="3"/>
</dbReference>
<feature type="region of interest" description="Disordered" evidence="6">
    <location>
        <begin position="111"/>
        <end position="148"/>
    </location>
</feature>
<organism evidence="9 10">
    <name type="scientific">Pinctada imbricata</name>
    <name type="common">Atlantic pearl-oyster</name>
    <name type="synonym">Pinctada martensii</name>
    <dbReference type="NCBI Taxonomy" id="66713"/>
    <lineage>
        <taxon>Eukaryota</taxon>
        <taxon>Metazoa</taxon>
        <taxon>Spiralia</taxon>
        <taxon>Lophotrochozoa</taxon>
        <taxon>Mollusca</taxon>
        <taxon>Bivalvia</taxon>
        <taxon>Autobranchia</taxon>
        <taxon>Pteriomorphia</taxon>
        <taxon>Pterioida</taxon>
        <taxon>Pterioidea</taxon>
        <taxon>Pteriidae</taxon>
        <taxon>Pinctada</taxon>
    </lineage>
</organism>
<dbReference type="Gene3D" id="2.40.50.90">
    <property type="match status" value="3"/>
</dbReference>
<feature type="compositionally biased region" description="Basic and acidic residues" evidence="6">
    <location>
        <begin position="1095"/>
        <end position="1135"/>
    </location>
</feature>
<feature type="compositionally biased region" description="Basic and acidic residues" evidence="6">
    <location>
        <begin position="715"/>
        <end position="725"/>
    </location>
</feature>